<keyword evidence="6" id="KW-1185">Reference proteome</keyword>
<evidence type="ECO:0000256" key="1">
    <source>
        <dbReference type="ARBA" id="ARBA00023015"/>
    </source>
</evidence>
<dbReference type="HOGENOM" id="CLU_006850_3_0_11"/>
<evidence type="ECO:0000313" key="5">
    <source>
        <dbReference type="EMBL" id="BAC19107.1"/>
    </source>
</evidence>
<dbReference type="InterPro" id="IPR011990">
    <property type="entry name" value="TPR-like_helical_dom_sf"/>
</dbReference>
<dbReference type="KEGG" id="cef:CE2297"/>
<keyword evidence="2" id="KW-0238">DNA-binding</keyword>
<dbReference type="PROSITE" id="PS50043">
    <property type="entry name" value="HTH_LUXR_2"/>
    <property type="match status" value="1"/>
</dbReference>
<dbReference type="InterPro" id="IPR016032">
    <property type="entry name" value="Sig_transdc_resp-reg_C-effctor"/>
</dbReference>
<proteinExistence type="predicted"/>
<dbReference type="AlphaFoldDB" id="Q8FN51"/>
<dbReference type="PANTHER" id="PTHR44688:SF16">
    <property type="entry name" value="DNA-BINDING TRANSCRIPTIONAL ACTIVATOR DEVR_DOSR"/>
    <property type="match status" value="1"/>
</dbReference>
<evidence type="ECO:0000259" key="4">
    <source>
        <dbReference type="PROSITE" id="PS50043"/>
    </source>
</evidence>
<evidence type="ECO:0000313" key="6">
    <source>
        <dbReference type="Proteomes" id="UP000001409"/>
    </source>
</evidence>
<dbReference type="SUPFAM" id="SSF48452">
    <property type="entry name" value="TPR-like"/>
    <property type="match status" value="1"/>
</dbReference>
<name>Q8FN51_COREF</name>
<dbReference type="GO" id="GO:0006355">
    <property type="term" value="P:regulation of DNA-templated transcription"/>
    <property type="evidence" value="ECO:0007669"/>
    <property type="project" value="InterPro"/>
</dbReference>
<dbReference type="InterPro" id="IPR027417">
    <property type="entry name" value="P-loop_NTPase"/>
</dbReference>
<dbReference type="Gene3D" id="1.10.10.10">
    <property type="entry name" value="Winged helix-like DNA-binding domain superfamily/Winged helix DNA-binding domain"/>
    <property type="match status" value="1"/>
</dbReference>
<dbReference type="SMART" id="SM00421">
    <property type="entry name" value="HTH_LUXR"/>
    <property type="match status" value="1"/>
</dbReference>
<dbReference type="CDD" id="cd06170">
    <property type="entry name" value="LuxR_C_like"/>
    <property type="match status" value="1"/>
</dbReference>
<dbReference type="GO" id="GO:0003677">
    <property type="term" value="F:DNA binding"/>
    <property type="evidence" value="ECO:0007669"/>
    <property type="project" value="UniProtKB-KW"/>
</dbReference>
<evidence type="ECO:0000256" key="2">
    <source>
        <dbReference type="ARBA" id="ARBA00023125"/>
    </source>
</evidence>
<dbReference type="Gene3D" id="1.25.40.10">
    <property type="entry name" value="Tetratricopeptide repeat domain"/>
    <property type="match status" value="1"/>
</dbReference>
<dbReference type="eggNOG" id="COG2909">
    <property type="taxonomic scope" value="Bacteria"/>
</dbReference>
<keyword evidence="1" id="KW-0805">Transcription regulation</keyword>
<protein>
    <submittedName>
        <fullName evidence="5">Putative transcription regulator</fullName>
    </submittedName>
</protein>
<dbReference type="PRINTS" id="PR00038">
    <property type="entry name" value="HTHLUXR"/>
</dbReference>
<sequence>MPQFMLTTGLLPRRLLLRQRILADIASSDRSRFILVTGPAGVNREHFTRELARQLTEHQVLTLPSLSGFTPPTTPTVIVADHVDRATNLDEVLAVVHDPDTPQVIILGTSTRRLAEATDVVPLPPLTVDEVYELVLQLVGRCTPVTAHRLHDTSGGLSDLVRELVDAAPLDHWSQDEPAIIIPEHWERHTGEVLQVVASYPLDGAPLGELPDHLAAELDEQVAAGRLVVHSDHVRFPRPEVRAAVRSATPPGVARQLSHHLDTSGWRTSEAVVDEHIARGNLHLARIHAHHLPGDRAELRLYAGQSRATAQLLDGCPPSLLTAMHSVARWDPRGIREFATHGGSHDAATFGLLADALEHGTRPRVGALPTPETATGQQLRDFITGWLSLVYDDPTQARQLLSRRRHGDSELIGLWQSAFLARAHYVLGEFPQAAAVVERGLATGDRTGTPLLEPVLLWTGAQVAALSGQENLSRHYLSRIAVPGDAFMIQKLPAAMGRMIVAAMVYDTRTAATAGDNLASIVYDTDTQQPGFWAWEDMYALSLIRSGRVDTAALVMEESAQRQQDSGILSLRARNLVPSAIIEIQRGAAARGVKMLSEAVDAITSVTMPAYEARILFEFGLVLRRMGRRSQAAEMFTRAEEVFTAMGAVTMAARCAGERRVSGLGGSRRSPQGLTPQEEQITALVVEGASNAEVARELSLSTKTVEYHLTRVYKKFGVNGRAALGTALEAI</sequence>
<dbReference type="InterPro" id="IPR000792">
    <property type="entry name" value="Tscrpt_reg_LuxR_C"/>
</dbReference>
<dbReference type="SUPFAM" id="SSF52540">
    <property type="entry name" value="P-loop containing nucleoside triphosphate hydrolases"/>
    <property type="match status" value="1"/>
</dbReference>
<dbReference type="STRING" id="196164.gene:10742728"/>
<dbReference type="Pfam" id="PF00196">
    <property type="entry name" value="GerE"/>
    <property type="match status" value="1"/>
</dbReference>
<dbReference type="PANTHER" id="PTHR44688">
    <property type="entry name" value="DNA-BINDING TRANSCRIPTIONAL ACTIVATOR DEVR_DOSR"/>
    <property type="match status" value="1"/>
</dbReference>
<organism evidence="5 6">
    <name type="scientific">Corynebacterium efficiens (strain DSM 44549 / YS-314 / AJ 12310 / JCM 11189 / NBRC 100395)</name>
    <dbReference type="NCBI Taxonomy" id="196164"/>
    <lineage>
        <taxon>Bacteria</taxon>
        <taxon>Bacillati</taxon>
        <taxon>Actinomycetota</taxon>
        <taxon>Actinomycetes</taxon>
        <taxon>Mycobacteriales</taxon>
        <taxon>Corynebacteriaceae</taxon>
        <taxon>Corynebacterium</taxon>
    </lineage>
</organism>
<accession>Q8FN51</accession>
<feature type="domain" description="HTH luxR-type" evidence="4">
    <location>
        <begin position="667"/>
        <end position="731"/>
    </location>
</feature>
<dbReference type="Proteomes" id="UP000001409">
    <property type="component" value="Chromosome"/>
</dbReference>
<reference evidence="5 6" key="1">
    <citation type="journal article" date="2003" name="Genome Res.">
        <title>Comparative complete genome sequence analysis of the amino acid replacements responsible for the thermostability of Corynebacterium efficiens.</title>
        <authorList>
            <person name="Nishio Y."/>
            <person name="Nakamura Y."/>
            <person name="Kawarabayasi Y."/>
            <person name="Usuda Y."/>
            <person name="Kimura E."/>
            <person name="Sugimoto S."/>
            <person name="Matsui K."/>
            <person name="Yamagishi A."/>
            <person name="Kikuchi H."/>
            <person name="Ikeo K."/>
            <person name="Gojobori T."/>
        </authorList>
    </citation>
    <scope>NUCLEOTIDE SEQUENCE [LARGE SCALE GENOMIC DNA]</scope>
    <source>
        <strain evidence="6">DSM 44549 / YS-314 / AJ 12310 / JCM 11189 / NBRC 100395</strain>
    </source>
</reference>
<dbReference type="PROSITE" id="PS00622">
    <property type="entry name" value="HTH_LUXR_1"/>
    <property type="match status" value="1"/>
</dbReference>
<dbReference type="SUPFAM" id="SSF46894">
    <property type="entry name" value="C-terminal effector domain of the bipartite response regulators"/>
    <property type="match status" value="1"/>
</dbReference>
<dbReference type="InterPro" id="IPR036388">
    <property type="entry name" value="WH-like_DNA-bd_sf"/>
</dbReference>
<keyword evidence="3" id="KW-0804">Transcription</keyword>
<evidence type="ECO:0000256" key="3">
    <source>
        <dbReference type="ARBA" id="ARBA00023163"/>
    </source>
</evidence>
<dbReference type="eggNOG" id="COG4335">
    <property type="taxonomic scope" value="Bacteria"/>
</dbReference>
<dbReference type="EMBL" id="BA000035">
    <property type="protein sequence ID" value="BAC19107.1"/>
    <property type="molecule type" value="Genomic_DNA"/>
</dbReference>